<gene>
    <name evidence="1" type="ORF">SAMN05660206_101424</name>
</gene>
<dbReference type="Proteomes" id="UP000198785">
    <property type="component" value="Unassembled WGS sequence"/>
</dbReference>
<organism evidence="1 2">
    <name type="scientific">Sphingobacterium wenxiniae</name>
    <dbReference type="NCBI Taxonomy" id="683125"/>
    <lineage>
        <taxon>Bacteria</taxon>
        <taxon>Pseudomonadati</taxon>
        <taxon>Bacteroidota</taxon>
        <taxon>Sphingobacteriia</taxon>
        <taxon>Sphingobacteriales</taxon>
        <taxon>Sphingobacteriaceae</taxon>
        <taxon>Sphingobacterium</taxon>
    </lineage>
</organism>
<accession>A0A1I6PEN7</accession>
<evidence type="ECO:0000313" key="2">
    <source>
        <dbReference type="Proteomes" id="UP000198785"/>
    </source>
</evidence>
<dbReference type="EMBL" id="FOZZ01000001">
    <property type="protein sequence ID" value="SFS38646.1"/>
    <property type="molecule type" value="Genomic_DNA"/>
</dbReference>
<proteinExistence type="predicted"/>
<dbReference type="AlphaFoldDB" id="A0A1I6PEN7"/>
<protein>
    <submittedName>
        <fullName evidence="1">Uncharacterized protein</fullName>
    </submittedName>
</protein>
<sequence>MSVASYKLIYYPYKLHLVNRSKGFYEVLKEGCLKSTINCHLEASKGSERQLGDFLFHNVQRVITY</sequence>
<keyword evidence="2" id="KW-1185">Reference proteome</keyword>
<reference evidence="1 2" key="1">
    <citation type="submission" date="2016-10" db="EMBL/GenBank/DDBJ databases">
        <authorList>
            <person name="de Groot N.N."/>
        </authorList>
    </citation>
    <scope>NUCLEOTIDE SEQUENCE [LARGE SCALE GENOMIC DNA]</scope>
    <source>
        <strain evidence="1 2">DSM 22789</strain>
    </source>
</reference>
<evidence type="ECO:0000313" key="1">
    <source>
        <dbReference type="EMBL" id="SFS38646.1"/>
    </source>
</evidence>
<name>A0A1I6PEN7_9SPHI</name>